<sequence>MTTFKIIIASLLCLCLLNTQAQTKITATAMPIPKEVLKEKNWITGFTLLPHAVPCVALNNGVFISGLDEWLVPPVFTGLHSLSYSHADSSIALLSGSKTRSYLSKLSIATGDLSLVDSLDGRFFKVYDFSTNYWLLSGEENGVFGLWSYSKSAGYSSPVFQSKYPITAFTRGQSGDMYIGGGGMVLHLDANYKTKDTYALNLEIDGLAETEDGHLLVSTSGGVLMRDRPSGKMIVMLDQIHGNIEVYGKAVYILDAEHEQVIKFKL</sequence>
<dbReference type="Proteomes" id="UP000249547">
    <property type="component" value="Unassembled WGS sequence"/>
</dbReference>
<keyword evidence="1" id="KW-0732">Signal</keyword>
<dbReference type="EMBL" id="QLLL01000003">
    <property type="protein sequence ID" value="RAJ06603.1"/>
    <property type="molecule type" value="Genomic_DNA"/>
</dbReference>
<dbReference type="RefSeq" id="WP_111597212.1">
    <property type="nucleotide sequence ID" value="NZ_QLLL01000003.1"/>
</dbReference>
<accession>A0A327QT61</accession>
<evidence type="ECO:0000256" key="1">
    <source>
        <dbReference type="SAM" id="SignalP"/>
    </source>
</evidence>
<name>A0A327QT61_9BACT</name>
<evidence type="ECO:0000313" key="3">
    <source>
        <dbReference type="Proteomes" id="UP000249547"/>
    </source>
</evidence>
<gene>
    <name evidence="2" type="ORF">LX64_01730</name>
</gene>
<evidence type="ECO:0000313" key="2">
    <source>
        <dbReference type="EMBL" id="RAJ06603.1"/>
    </source>
</evidence>
<comment type="caution">
    <text evidence="2">The sequence shown here is derived from an EMBL/GenBank/DDBJ whole genome shotgun (WGS) entry which is preliminary data.</text>
</comment>
<protein>
    <recommendedName>
        <fullName evidence="4">WG repeat protein</fullName>
    </recommendedName>
</protein>
<dbReference type="AlphaFoldDB" id="A0A327QT61"/>
<feature type="signal peptide" evidence="1">
    <location>
        <begin position="1"/>
        <end position="21"/>
    </location>
</feature>
<proteinExistence type="predicted"/>
<reference evidence="2 3" key="1">
    <citation type="submission" date="2018-06" db="EMBL/GenBank/DDBJ databases">
        <title>Genomic Encyclopedia of Archaeal and Bacterial Type Strains, Phase II (KMG-II): from individual species to whole genera.</title>
        <authorList>
            <person name="Goeker M."/>
        </authorList>
    </citation>
    <scope>NUCLEOTIDE SEQUENCE [LARGE SCALE GENOMIC DNA]</scope>
    <source>
        <strain evidence="2 3">DSM 23857</strain>
    </source>
</reference>
<organism evidence="2 3">
    <name type="scientific">Chitinophaga skermanii</name>
    <dbReference type="NCBI Taxonomy" id="331697"/>
    <lineage>
        <taxon>Bacteria</taxon>
        <taxon>Pseudomonadati</taxon>
        <taxon>Bacteroidota</taxon>
        <taxon>Chitinophagia</taxon>
        <taxon>Chitinophagales</taxon>
        <taxon>Chitinophagaceae</taxon>
        <taxon>Chitinophaga</taxon>
    </lineage>
</organism>
<keyword evidence="3" id="KW-1185">Reference proteome</keyword>
<dbReference type="SUPFAM" id="SSF101898">
    <property type="entry name" value="NHL repeat"/>
    <property type="match status" value="1"/>
</dbReference>
<evidence type="ECO:0008006" key="4">
    <source>
        <dbReference type="Google" id="ProtNLM"/>
    </source>
</evidence>
<feature type="chain" id="PRO_5016368404" description="WG repeat protein" evidence="1">
    <location>
        <begin position="22"/>
        <end position="266"/>
    </location>
</feature>